<dbReference type="PRINTS" id="PR00702">
    <property type="entry name" value="ACRIFLAVINRP"/>
</dbReference>
<dbReference type="GO" id="GO:0005886">
    <property type="term" value="C:plasma membrane"/>
    <property type="evidence" value="ECO:0007669"/>
    <property type="project" value="TreeGrafter"/>
</dbReference>
<dbReference type="EMBL" id="PEKP01000002">
    <property type="protein sequence ID" value="PIK28562.1"/>
    <property type="molecule type" value="Genomic_DNA"/>
</dbReference>
<protein>
    <submittedName>
        <fullName evidence="2">Antiporter</fullName>
    </submittedName>
</protein>
<dbReference type="AlphaFoldDB" id="A0A2G8IYH8"/>
<sequence length="1015" mass="110690">MIEAFLKRGKLVFILFFIVLIAGGYLFTQLPKRELPEFQANIVTISTVFPGADAKQVESDVTNKLESAITDINGVEKTSSVSAIGFSNIVLEIDDQADFQKVAGQIKNETTSAASSFPDGVMEPDVKDEFGNVPVGSYMIVSSKSSDLAKSQESLRALKEKVEDIKGVDGVVIKGFNDKQAILNLDSSKLEDEGLNVTDVTNAINQEFDTSPLGDIRADGEKVKLSIDAYDRLDQVEKIELFSKTNREPVTISQLGSLKEVEKEKSDIVSYNGKPAYSFTVNIKPGLDIPKMYDKVSAVIEKEKQLPNGVEWVDYYSQKSEVDAIFNDLIKEAIVAVIAVIIVTTLGLTIGGAFIVSLAIPLSITIGTIPLPFLQVDLNQISIIGFIIALGILVDDAIVVNDNILRQMKEYESPLKGTIAGVKEVAGSILTSTLAVVFAFLPLVFLSGANGSFIRALPSVLVTTVLASMVISLTLVPVYQYTANRKRKNKKIQKEPGFLGKPLKKLADFYADRVLTKIVRRPLLIGLSGLLVATLAFLLIFVTPFEFFPAANKKEVVVTVTLPSETTLDKTNETLEKIEQEIKQQKGIEETAIFAGGGVPNLFNESISNASDHTGQVVVRVDNEQMTSKALIDRMTEPLREKFKDADIFMKTIVQGPPTGAPVTVTIAGDSFSKLIDIKGTLTKEMKENGASLITDDVNQPVKTISFELNRDRMAEDGLSAQFVSRQLGLVTEGLPLGSFKQGTEDIDLVVKQDMGTHQNSLKLNEIKVPVNTNEGGVPSLEPLSRYVKEKETEQYESIPHENGIPTITLKAYPGTSDTFKDDMKEVVNQVEKSDAAKDLTISQGGENEDQTQFFIEISLLFGVVLLLIYVTIAFQFNSLMLPLLVIGTVYLAISGAVIGLFVTQTPFSFMATMGIVSLAGIVVRNAVVLFEFIEQRRKLGLDQRTAVIEAGRARIRPILLTAFTALVALMPVALSNDPLFKPLAICIVSGVFFSTILTLLIVPALYVVAVSKKR</sequence>
<dbReference type="InterPro" id="IPR001036">
    <property type="entry name" value="Acrflvin-R"/>
</dbReference>
<dbReference type="RefSeq" id="WP_099725779.1">
    <property type="nucleotide sequence ID" value="NZ_PEKP01000002.1"/>
</dbReference>
<feature type="transmembrane region" description="Helical" evidence="1">
    <location>
        <begin position="425"/>
        <end position="445"/>
    </location>
</feature>
<dbReference type="Gene3D" id="3.30.70.1440">
    <property type="entry name" value="Multidrug efflux transporter AcrB pore domain"/>
    <property type="match status" value="1"/>
</dbReference>
<dbReference type="Gene3D" id="3.30.70.1320">
    <property type="entry name" value="Multidrug efflux transporter AcrB pore domain like"/>
    <property type="match status" value="1"/>
</dbReference>
<accession>A0A2G8IYH8</accession>
<evidence type="ECO:0000313" key="3">
    <source>
        <dbReference type="Proteomes" id="UP000230768"/>
    </source>
</evidence>
<feature type="transmembrane region" description="Helical" evidence="1">
    <location>
        <begin position="457"/>
        <end position="481"/>
    </location>
</feature>
<dbReference type="PANTHER" id="PTHR32063:SF18">
    <property type="entry name" value="CATION EFFLUX SYSTEM PROTEIN"/>
    <property type="match status" value="1"/>
</dbReference>
<keyword evidence="1" id="KW-0472">Membrane</keyword>
<evidence type="ECO:0000256" key="1">
    <source>
        <dbReference type="SAM" id="Phobius"/>
    </source>
</evidence>
<dbReference type="PANTHER" id="PTHR32063">
    <property type="match status" value="1"/>
</dbReference>
<keyword evidence="1" id="KW-0812">Transmembrane</keyword>
<dbReference type="SUPFAM" id="SSF82866">
    <property type="entry name" value="Multidrug efflux transporter AcrB transmembrane domain"/>
    <property type="match status" value="2"/>
</dbReference>
<comment type="caution">
    <text evidence="2">The sequence shown here is derived from an EMBL/GenBank/DDBJ whole genome shotgun (WGS) entry which is preliminary data.</text>
</comment>
<feature type="transmembrane region" description="Helical" evidence="1">
    <location>
        <begin position="12"/>
        <end position="28"/>
    </location>
</feature>
<dbReference type="Pfam" id="PF00873">
    <property type="entry name" value="ACR_tran"/>
    <property type="match status" value="1"/>
</dbReference>
<keyword evidence="1" id="KW-1133">Transmembrane helix</keyword>
<feature type="transmembrane region" description="Helical" evidence="1">
    <location>
        <begin position="333"/>
        <end position="360"/>
    </location>
</feature>
<dbReference type="Gene3D" id="3.30.2090.10">
    <property type="entry name" value="Multidrug efflux transporter AcrB TolC docking domain, DN and DC subdomains"/>
    <property type="match status" value="2"/>
</dbReference>
<proteinExistence type="predicted"/>
<feature type="transmembrane region" description="Helical" evidence="1">
    <location>
        <begin position="854"/>
        <end position="875"/>
    </location>
</feature>
<name>A0A2G8IYH8_BACPU</name>
<dbReference type="Proteomes" id="UP000230768">
    <property type="component" value="Unassembled WGS sequence"/>
</dbReference>
<dbReference type="SUPFAM" id="SSF82714">
    <property type="entry name" value="Multidrug efflux transporter AcrB TolC docking domain, DN and DC subdomains"/>
    <property type="match status" value="1"/>
</dbReference>
<feature type="transmembrane region" description="Helical" evidence="1">
    <location>
        <begin position="981"/>
        <end position="1009"/>
    </location>
</feature>
<feature type="transmembrane region" description="Helical" evidence="1">
    <location>
        <begin position="882"/>
        <end position="904"/>
    </location>
</feature>
<dbReference type="GO" id="GO:0042910">
    <property type="term" value="F:xenobiotic transmembrane transporter activity"/>
    <property type="evidence" value="ECO:0007669"/>
    <property type="project" value="TreeGrafter"/>
</dbReference>
<feature type="transmembrane region" description="Helical" evidence="1">
    <location>
        <begin position="955"/>
        <end position="975"/>
    </location>
</feature>
<reference evidence="2 3" key="1">
    <citation type="submission" date="2017-11" db="EMBL/GenBank/DDBJ databases">
        <title>Draft genome sequence of Bacillus pumilus 51_5il from lake Gorkoye (Russia: Novosibirsk region).</title>
        <authorList>
            <person name="Shipova A.A."/>
            <person name="Rozanov A.S."/>
            <person name="Bryanskaya A.V."/>
            <person name="Peltek S.E."/>
        </authorList>
    </citation>
    <scope>NUCLEOTIDE SEQUENCE [LARGE SCALE GENOMIC DNA]</scope>
    <source>
        <strain evidence="2 3">51_5il</strain>
    </source>
</reference>
<dbReference type="InterPro" id="IPR027463">
    <property type="entry name" value="AcrB_DN_DC_subdom"/>
</dbReference>
<feature type="transmembrane region" description="Helical" evidence="1">
    <location>
        <begin position="910"/>
        <end position="934"/>
    </location>
</feature>
<dbReference type="Gene3D" id="3.30.70.1430">
    <property type="entry name" value="Multidrug efflux transporter AcrB pore domain"/>
    <property type="match status" value="2"/>
</dbReference>
<dbReference type="SUPFAM" id="SSF82693">
    <property type="entry name" value="Multidrug efflux transporter AcrB pore domain, PN1, PN2, PC1 and PC2 subdomains"/>
    <property type="match status" value="3"/>
</dbReference>
<organism evidence="2 3">
    <name type="scientific">Bacillus pumilus</name>
    <name type="common">Bacillus mesentericus</name>
    <dbReference type="NCBI Taxonomy" id="1408"/>
    <lineage>
        <taxon>Bacteria</taxon>
        <taxon>Bacillati</taxon>
        <taxon>Bacillota</taxon>
        <taxon>Bacilli</taxon>
        <taxon>Bacillales</taxon>
        <taxon>Bacillaceae</taxon>
        <taxon>Bacillus</taxon>
    </lineage>
</organism>
<feature type="transmembrane region" description="Helical" evidence="1">
    <location>
        <begin position="523"/>
        <end position="545"/>
    </location>
</feature>
<gene>
    <name evidence="2" type="ORF">CTV99_00395</name>
</gene>
<feature type="transmembrane region" description="Helical" evidence="1">
    <location>
        <begin position="380"/>
        <end position="404"/>
    </location>
</feature>
<dbReference type="Gene3D" id="1.20.1640.10">
    <property type="entry name" value="Multidrug efflux transporter AcrB transmembrane domain"/>
    <property type="match status" value="2"/>
</dbReference>
<evidence type="ECO:0000313" key="2">
    <source>
        <dbReference type="EMBL" id="PIK28562.1"/>
    </source>
</evidence>